<dbReference type="Proteomes" id="UP000305267">
    <property type="component" value="Unassembled WGS sequence"/>
</dbReference>
<evidence type="ECO:0000313" key="15">
    <source>
        <dbReference type="Proteomes" id="UP000305267"/>
    </source>
</evidence>
<evidence type="ECO:0000256" key="12">
    <source>
        <dbReference type="RuleBase" id="RU003750"/>
    </source>
</evidence>
<evidence type="ECO:0000256" key="10">
    <source>
        <dbReference type="ARBA" id="ARBA00023209"/>
    </source>
</evidence>
<dbReference type="InterPro" id="IPR048254">
    <property type="entry name" value="CDP_ALCOHOL_P_TRANSF_CS"/>
</dbReference>
<dbReference type="GO" id="GO:0046474">
    <property type="term" value="P:glycerophospholipid biosynthetic process"/>
    <property type="evidence" value="ECO:0007669"/>
    <property type="project" value="TreeGrafter"/>
</dbReference>
<evidence type="ECO:0000313" key="14">
    <source>
        <dbReference type="EMBL" id="TNC13478.1"/>
    </source>
</evidence>
<keyword evidence="11" id="KW-1208">Phospholipid metabolism</keyword>
<comment type="caution">
    <text evidence="14">The sequence shown here is derived from an EMBL/GenBank/DDBJ whole genome shotgun (WGS) entry which is preliminary data.</text>
</comment>
<feature type="transmembrane region" description="Helical" evidence="13">
    <location>
        <begin position="20"/>
        <end position="39"/>
    </location>
</feature>
<dbReference type="OrthoDB" id="9796672at2"/>
<proteinExistence type="inferred from homology"/>
<gene>
    <name evidence="14" type="ORF">FF100_11835</name>
</gene>
<dbReference type="InterPro" id="IPR043130">
    <property type="entry name" value="CDP-OH_PTrfase_TM_dom"/>
</dbReference>
<evidence type="ECO:0000256" key="11">
    <source>
        <dbReference type="ARBA" id="ARBA00023264"/>
    </source>
</evidence>
<reference evidence="14 15" key="1">
    <citation type="submission" date="2019-06" db="EMBL/GenBank/DDBJ databases">
        <title>Genome of Methylobacterium sp. 17Sr1-39.</title>
        <authorList>
            <person name="Seo T."/>
        </authorList>
    </citation>
    <scope>NUCLEOTIDE SEQUENCE [LARGE SCALE GENOMIC DNA]</scope>
    <source>
        <strain evidence="14 15">17Sr1-39</strain>
    </source>
</reference>
<evidence type="ECO:0000256" key="5">
    <source>
        <dbReference type="ARBA" id="ARBA00022679"/>
    </source>
</evidence>
<keyword evidence="15" id="KW-1185">Reference proteome</keyword>
<evidence type="ECO:0000256" key="8">
    <source>
        <dbReference type="ARBA" id="ARBA00023098"/>
    </source>
</evidence>
<feature type="transmembrane region" description="Helical" evidence="13">
    <location>
        <begin position="84"/>
        <end position="109"/>
    </location>
</feature>
<comment type="subcellular location">
    <subcellularLocation>
        <location evidence="1">Membrane</location>
        <topology evidence="1">Multi-pass membrane protein</topology>
    </subcellularLocation>
</comment>
<keyword evidence="8" id="KW-0443">Lipid metabolism</keyword>
<dbReference type="Pfam" id="PF01066">
    <property type="entry name" value="CDP-OH_P_transf"/>
    <property type="match status" value="1"/>
</dbReference>
<evidence type="ECO:0000256" key="7">
    <source>
        <dbReference type="ARBA" id="ARBA00022989"/>
    </source>
</evidence>
<evidence type="ECO:0000256" key="2">
    <source>
        <dbReference type="ARBA" id="ARBA00005189"/>
    </source>
</evidence>
<organism evidence="14 15">
    <name type="scientific">Methylobacterium terricola</name>
    <dbReference type="NCBI Taxonomy" id="2583531"/>
    <lineage>
        <taxon>Bacteria</taxon>
        <taxon>Pseudomonadati</taxon>
        <taxon>Pseudomonadota</taxon>
        <taxon>Alphaproteobacteria</taxon>
        <taxon>Hyphomicrobiales</taxon>
        <taxon>Methylobacteriaceae</taxon>
        <taxon>Methylobacterium</taxon>
    </lineage>
</organism>
<dbReference type="InterPro" id="IPR000462">
    <property type="entry name" value="CDP-OH_P_trans"/>
</dbReference>
<keyword evidence="5 12" id="KW-0808">Transferase</keyword>
<evidence type="ECO:0000256" key="1">
    <source>
        <dbReference type="ARBA" id="ARBA00004141"/>
    </source>
</evidence>
<dbReference type="Gene3D" id="1.20.120.1760">
    <property type="match status" value="1"/>
</dbReference>
<evidence type="ECO:0000256" key="3">
    <source>
        <dbReference type="ARBA" id="ARBA00010441"/>
    </source>
</evidence>
<feature type="transmembrane region" description="Helical" evidence="13">
    <location>
        <begin position="46"/>
        <end position="64"/>
    </location>
</feature>
<dbReference type="AlphaFoldDB" id="A0A5C4LJ36"/>
<keyword evidence="9 13" id="KW-0472">Membrane</keyword>
<dbReference type="PANTHER" id="PTHR14269">
    <property type="entry name" value="CDP-DIACYLGLYCEROL--GLYCEROL-3-PHOSPHATE 3-PHOSPHATIDYLTRANSFERASE-RELATED"/>
    <property type="match status" value="1"/>
</dbReference>
<dbReference type="GO" id="GO:0016020">
    <property type="term" value="C:membrane"/>
    <property type="evidence" value="ECO:0007669"/>
    <property type="project" value="UniProtKB-SubCell"/>
</dbReference>
<dbReference type="PROSITE" id="PS00379">
    <property type="entry name" value="CDP_ALCOHOL_P_TRANSF"/>
    <property type="match status" value="1"/>
</dbReference>
<evidence type="ECO:0000256" key="4">
    <source>
        <dbReference type="ARBA" id="ARBA00022516"/>
    </source>
</evidence>
<dbReference type="GO" id="GO:0016780">
    <property type="term" value="F:phosphotransferase activity, for other substituted phosphate groups"/>
    <property type="evidence" value="ECO:0007669"/>
    <property type="project" value="InterPro"/>
</dbReference>
<comment type="pathway">
    <text evidence="2">Lipid metabolism.</text>
</comment>
<protein>
    <submittedName>
        <fullName evidence="14">CDP-alcohol phosphatidyltransferase family protein</fullName>
    </submittedName>
</protein>
<keyword evidence="4" id="KW-0444">Lipid biosynthesis</keyword>
<name>A0A5C4LJ36_9HYPH</name>
<dbReference type="InterPro" id="IPR050324">
    <property type="entry name" value="CDP-alcohol_PTase-I"/>
</dbReference>
<evidence type="ECO:0000256" key="9">
    <source>
        <dbReference type="ARBA" id="ARBA00023136"/>
    </source>
</evidence>
<accession>A0A5C4LJ36</accession>
<keyword evidence="10" id="KW-0594">Phospholipid biosynthesis</keyword>
<dbReference type="EMBL" id="VDDA01000004">
    <property type="protein sequence ID" value="TNC13478.1"/>
    <property type="molecule type" value="Genomic_DNA"/>
</dbReference>
<dbReference type="RefSeq" id="WP_139035912.1">
    <property type="nucleotide sequence ID" value="NZ_VDDA01000004.1"/>
</dbReference>
<comment type="similarity">
    <text evidence="3 12">Belongs to the CDP-alcohol phosphatidyltransferase class-I family.</text>
</comment>
<keyword evidence="7 13" id="KW-1133">Transmembrane helix</keyword>
<dbReference type="PANTHER" id="PTHR14269:SF62">
    <property type="entry name" value="CDP-DIACYLGLYCEROL--GLYCEROL-3-PHOSPHATE 3-PHOSPHATIDYLTRANSFERASE 1, CHLOROPLASTIC"/>
    <property type="match status" value="1"/>
</dbReference>
<evidence type="ECO:0000256" key="6">
    <source>
        <dbReference type="ARBA" id="ARBA00022692"/>
    </source>
</evidence>
<keyword evidence="6 13" id="KW-0812">Transmembrane</keyword>
<evidence type="ECO:0000256" key="13">
    <source>
        <dbReference type="SAM" id="Phobius"/>
    </source>
</evidence>
<sequence length="195" mass="20043">MTPPNTPPNTPPRSLPRSLPNLITTARLALVPFVVRAIALEEWRTAFLLFALAGISDGIDGVVARRYGLTSRLGAVLDPLADKALMLSVLVGLTLAGILPAWFPAVLIARDTLMVLAAGLARLAGRPLETPPLAIGKLNTACQIAFLAWLLGSRALGVAAGEIEAVAMPALAGLSVASAAVQGLAGWWAGRSAGG</sequence>